<gene>
    <name evidence="1" type="ORF">ACETIH_22295</name>
</gene>
<keyword evidence="2" id="KW-1185">Reference proteome</keyword>
<name>A0ABV6YDP8_9HYPH</name>
<dbReference type="RefSeq" id="WP_377031051.1">
    <property type="nucleotide sequence ID" value="NZ_JBHOMY010000099.1"/>
</dbReference>
<evidence type="ECO:0000313" key="2">
    <source>
        <dbReference type="Proteomes" id="UP001593940"/>
    </source>
</evidence>
<reference evidence="1 2" key="1">
    <citation type="submission" date="2024-09" db="EMBL/GenBank/DDBJ databases">
        <title>Nodulacao em especies de Leguminosae Basais da Amazonia e Caracterizacao dos Rizobios e Bacterias Associadas aos Nodulos.</title>
        <authorList>
            <person name="Jambeiro I.C.A."/>
            <person name="Lopes I.S."/>
            <person name="Aguiar E.R.G.R."/>
            <person name="Santos A.F.J."/>
            <person name="Dos Santos J.M.F."/>
            <person name="Gross E."/>
        </authorList>
    </citation>
    <scope>NUCLEOTIDE SEQUENCE [LARGE SCALE GENOMIC DNA]</scope>
    <source>
        <strain evidence="1 2">BRUESC1165</strain>
    </source>
</reference>
<protein>
    <submittedName>
        <fullName evidence="1">Uncharacterized protein</fullName>
    </submittedName>
</protein>
<accession>A0ABV6YDP8</accession>
<dbReference type="EMBL" id="JBHOMY010000099">
    <property type="protein sequence ID" value="MFC1459379.1"/>
    <property type="molecule type" value="Genomic_DNA"/>
</dbReference>
<sequence length="109" mass="12326">MNDVNIRSLADFKRFLARPGATIETLRNNVMTRNGRTPETRPQDFGAHQVKKLQTNAVQFTGDNWLWFGKAAEYRFAGDVVTIDASKDGSFKDVIEYKLSIQPADYGLL</sequence>
<dbReference type="Proteomes" id="UP001593940">
    <property type="component" value="Unassembled WGS sequence"/>
</dbReference>
<organism evidence="1 2">
    <name type="scientific">Microvirga arabica</name>
    <dbReference type="NCBI Taxonomy" id="1128671"/>
    <lineage>
        <taxon>Bacteria</taxon>
        <taxon>Pseudomonadati</taxon>
        <taxon>Pseudomonadota</taxon>
        <taxon>Alphaproteobacteria</taxon>
        <taxon>Hyphomicrobiales</taxon>
        <taxon>Methylobacteriaceae</taxon>
        <taxon>Microvirga</taxon>
    </lineage>
</organism>
<proteinExistence type="predicted"/>
<comment type="caution">
    <text evidence="1">The sequence shown here is derived from an EMBL/GenBank/DDBJ whole genome shotgun (WGS) entry which is preliminary data.</text>
</comment>
<evidence type="ECO:0000313" key="1">
    <source>
        <dbReference type="EMBL" id="MFC1459379.1"/>
    </source>
</evidence>